<evidence type="ECO:0000256" key="4">
    <source>
        <dbReference type="ARBA" id="ARBA00022670"/>
    </source>
</evidence>
<evidence type="ECO:0000313" key="12">
    <source>
        <dbReference type="Proteomes" id="UP001597400"/>
    </source>
</evidence>
<accession>A0ABW4TWW6</accession>
<feature type="domain" description="Peptidase C-terminal archaeal/bacterial" evidence="9">
    <location>
        <begin position="898"/>
        <end position="965"/>
    </location>
</feature>
<dbReference type="SUPFAM" id="SSF52743">
    <property type="entry name" value="Subtilisin-like"/>
    <property type="match status" value="1"/>
</dbReference>
<reference evidence="12" key="1">
    <citation type="journal article" date="2019" name="Int. J. Syst. Evol. Microbiol.">
        <title>The Global Catalogue of Microorganisms (GCM) 10K type strain sequencing project: providing services to taxonomists for standard genome sequencing and annotation.</title>
        <authorList>
            <consortium name="The Broad Institute Genomics Platform"/>
            <consortium name="The Broad Institute Genome Sequencing Center for Infectious Disease"/>
            <person name="Wu L."/>
            <person name="Ma J."/>
        </authorList>
    </citation>
    <scope>NUCLEOTIDE SEQUENCE [LARGE SCALE GENOMIC DNA]</scope>
    <source>
        <strain evidence="12">CGMCC 1.12702</strain>
    </source>
</reference>
<organism evidence="11 12">
    <name type="scientific">Sphingomonas arantia</name>
    <dbReference type="NCBI Taxonomy" id="1460676"/>
    <lineage>
        <taxon>Bacteria</taxon>
        <taxon>Pseudomonadati</taxon>
        <taxon>Pseudomonadota</taxon>
        <taxon>Alphaproteobacteria</taxon>
        <taxon>Sphingomonadales</taxon>
        <taxon>Sphingomonadaceae</taxon>
        <taxon>Sphingomonas</taxon>
    </lineage>
</organism>
<dbReference type="PROSITE" id="PS00330">
    <property type="entry name" value="HEMOLYSIN_CALCIUM"/>
    <property type="match status" value="4"/>
</dbReference>
<dbReference type="PANTHER" id="PTHR38340:SF1">
    <property type="entry name" value="S-LAYER PROTEIN"/>
    <property type="match status" value="1"/>
</dbReference>
<dbReference type="Pfam" id="PF08548">
    <property type="entry name" value="Peptidase_M10_C"/>
    <property type="match status" value="1"/>
</dbReference>
<evidence type="ECO:0000256" key="3">
    <source>
        <dbReference type="ARBA" id="ARBA00022525"/>
    </source>
</evidence>
<evidence type="ECO:0000256" key="6">
    <source>
        <dbReference type="ARBA" id="ARBA00022801"/>
    </source>
</evidence>
<comment type="subcellular location">
    <subcellularLocation>
        <location evidence="2">Secreted</location>
    </subcellularLocation>
</comment>
<keyword evidence="6" id="KW-0378">Hydrolase</keyword>
<dbReference type="Proteomes" id="UP001597400">
    <property type="component" value="Unassembled WGS sequence"/>
</dbReference>
<gene>
    <name evidence="11" type="ORF">ACFSGX_10520</name>
</gene>
<dbReference type="InterPro" id="IPR000209">
    <property type="entry name" value="Peptidase_S8/S53_dom"/>
</dbReference>
<dbReference type="InterPro" id="IPR007280">
    <property type="entry name" value="Peptidase_C_arc/bac"/>
</dbReference>
<keyword evidence="5" id="KW-0677">Repeat</keyword>
<keyword evidence="7" id="KW-0720">Serine protease</keyword>
<name>A0ABW4TWW6_9SPHN</name>
<dbReference type="PANTHER" id="PTHR38340">
    <property type="entry name" value="S-LAYER PROTEIN"/>
    <property type="match status" value="1"/>
</dbReference>
<evidence type="ECO:0000259" key="9">
    <source>
        <dbReference type="Pfam" id="PF04151"/>
    </source>
</evidence>
<evidence type="ECO:0000256" key="5">
    <source>
        <dbReference type="ARBA" id="ARBA00022737"/>
    </source>
</evidence>
<protein>
    <submittedName>
        <fullName evidence="11">S8 family serine peptidase</fullName>
    </submittedName>
</protein>
<comment type="caution">
    <text evidence="11">The sequence shown here is derived from an EMBL/GenBank/DDBJ whole genome shotgun (WGS) entry which is preliminary data.</text>
</comment>
<dbReference type="PRINTS" id="PR00313">
    <property type="entry name" value="CABNDNGRPT"/>
</dbReference>
<dbReference type="InterPro" id="IPR050557">
    <property type="entry name" value="RTX_toxin/Mannuronan_C5-epim"/>
</dbReference>
<evidence type="ECO:0000256" key="2">
    <source>
        <dbReference type="ARBA" id="ARBA00004613"/>
    </source>
</evidence>
<evidence type="ECO:0000259" key="8">
    <source>
        <dbReference type="Pfam" id="PF00082"/>
    </source>
</evidence>
<dbReference type="SUPFAM" id="SSF51120">
    <property type="entry name" value="beta-Roll"/>
    <property type="match status" value="4"/>
</dbReference>
<keyword evidence="12" id="KW-1185">Reference proteome</keyword>
<dbReference type="Pfam" id="PF04151">
    <property type="entry name" value="PPC"/>
    <property type="match status" value="1"/>
</dbReference>
<dbReference type="InterPro" id="IPR018511">
    <property type="entry name" value="Hemolysin-typ_Ca-bd_CS"/>
</dbReference>
<dbReference type="EMBL" id="JBHUGS010000002">
    <property type="protein sequence ID" value="MFD1951197.1"/>
    <property type="molecule type" value="Genomic_DNA"/>
</dbReference>
<dbReference type="PROSITE" id="PS00138">
    <property type="entry name" value="SUBTILASE_SER"/>
    <property type="match status" value="1"/>
</dbReference>
<dbReference type="Pfam" id="PF00353">
    <property type="entry name" value="HemolysinCabind"/>
    <property type="match status" value="5"/>
</dbReference>
<feature type="domain" description="Peptidase M10 serralysin C-terminal" evidence="10">
    <location>
        <begin position="1114"/>
        <end position="1242"/>
    </location>
</feature>
<evidence type="ECO:0000259" key="10">
    <source>
        <dbReference type="Pfam" id="PF08548"/>
    </source>
</evidence>
<dbReference type="Pfam" id="PF00082">
    <property type="entry name" value="Peptidase_S8"/>
    <property type="match status" value="1"/>
</dbReference>
<keyword evidence="4" id="KW-0645">Protease</keyword>
<dbReference type="Gene3D" id="2.150.10.10">
    <property type="entry name" value="Serralysin-like metalloprotease, C-terminal"/>
    <property type="match status" value="4"/>
</dbReference>
<sequence>MTSAPTDQNDAATSMAGDHFTAAYNAAQTATADTGPDAVNIVTSAGNAVLAPDMTTSLIGDDAVALSFDDASALAMTALKSGDLSMLDEQLASLYYSNSSQAVAMSAFTSSVEQIANAITADGKYVLIDTTARDGNGAGLLAELQGLGLKGGSSYGAVASGYIAVDQIGALTTATNLLAARESGFTSSVGLVTTQADSTMAADTARATYGVDGSGIRVGVMSDSFGRNGSTTDTVATNIASNDLPTDTRVLADLTGAGSDEGRAMAQLVHDLAPGAAIDFATAFNGQASFANNIIALANAGDRVIVDDVSYFAELTYQNGIISQAVNEVADRGVAYFSSAGNDGREGYEGAWVSGGTQTLLGAEYTLMQFAPGQDFITVTMGAGATGTFILQWDSPAASAGGPGSANDLDVFLTSADGTTVRARAATNNVGGDPVEVFRYTAPSTGTFQIRVGLYDGEAPGQIRLIASGNGANINLENPLSNTNEGTLYGHHAAEGSMAIGAASFARTPEYGYNPPVAETFSSRGTQTTLFDDNGNRLAAPEVRTVAMTAVDGGNTTFFSGDSAADADTFPNFFGTSAAAPDAAAVAALMLQANPLLNGADVRALMMNSSIDMDDSATVGFDVGLDVRTGSGFVLADKSVQFATTLNISNPGQTTLYGTHLNDTITGSVAADTLYGYDGDDRVTGGTGADMIYGGAGNDTLYGNQDDDQVFGESGNDTIYGGQGNDILNGGAGDDVVEGGLGNDRMVGGVGTNTASYVNATAAVSVNLATGTAIGGAGTDTLSNFQNATGSSFGDTIGGSVENNVISGGAGSDTISGGEGDDIIDGGFGNETQFADTVDRPDVTKSAATTNNSIATAVVLDSSAAGNFDLVSNTNIESARNIPHATVNATAAGNGLEYYGVTVDAGARVVFDIDQVSFDSVIQIVDAAGTVLAENDDDFGDPGSSSLASRLDYTFATAGTYYVRVIDFDTLAAPSAGGLVAGETYTLHISDTSAEVTPTGTFTSGFDAIDGGIGNDTASYASATGGVTVSLALAGLQQTGAGGPDLLTSIENLSGSAFNDVLTGNDAANTLTGGAGTDTLNGGLGTDTLSGGDGDDALYGNQGNDTLDGGIGNDSLFGGQGSDTLNGGDGNDLLQGGLLSDRMTGGAGADTFKYAVAGDSPSATADVITDFQTGVDKIDLSTVNTSAADRVNIFTFGSDTFVSVDLGGNGVVDLNIQVTGANAVATSDLVLRSAVVTTSDVIVSSDAAVAEPVSDFAVVTPSAFSAEPIASDMSHMAGAGMALMTSWNYGVMENVVAV</sequence>
<dbReference type="Gene3D" id="3.40.50.200">
    <property type="entry name" value="Peptidase S8/S53 domain"/>
    <property type="match status" value="1"/>
</dbReference>
<comment type="cofactor">
    <cofactor evidence="1">
        <name>Ca(2+)</name>
        <dbReference type="ChEBI" id="CHEBI:29108"/>
    </cofactor>
</comment>
<dbReference type="InterPro" id="IPR036852">
    <property type="entry name" value="Peptidase_S8/S53_dom_sf"/>
</dbReference>
<dbReference type="Gene3D" id="2.60.120.380">
    <property type="match status" value="1"/>
</dbReference>
<keyword evidence="3" id="KW-0964">Secreted</keyword>
<dbReference type="InterPro" id="IPR013858">
    <property type="entry name" value="Peptidase_M10B_C"/>
</dbReference>
<evidence type="ECO:0000256" key="1">
    <source>
        <dbReference type="ARBA" id="ARBA00001913"/>
    </source>
</evidence>
<dbReference type="CDD" id="cd05562">
    <property type="entry name" value="Peptidases_S53_like"/>
    <property type="match status" value="1"/>
</dbReference>
<feature type="domain" description="Peptidase S8/S53" evidence="8">
    <location>
        <begin position="458"/>
        <end position="626"/>
    </location>
</feature>
<evidence type="ECO:0000256" key="7">
    <source>
        <dbReference type="ARBA" id="ARBA00022825"/>
    </source>
</evidence>
<proteinExistence type="predicted"/>
<dbReference type="InterPro" id="IPR023828">
    <property type="entry name" value="Peptidase_S8_Ser-AS"/>
</dbReference>
<dbReference type="InterPro" id="IPR034075">
    <property type="entry name" value="Glr3161-like_dom"/>
</dbReference>
<evidence type="ECO:0000313" key="11">
    <source>
        <dbReference type="EMBL" id="MFD1951197.1"/>
    </source>
</evidence>
<dbReference type="InterPro" id="IPR001343">
    <property type="entry name" value="Hemolysn_Ca-bd"/>
</dbReference>
<dbReference type="InterPro" id="IPR011049">
    <property type="entry name" value="Serralysin-like_metalloprot_C"/>
</dbReference>